<evidence type="ECO:0000256" key="1">
    <source>
        <dbReference type="ARBA" id="ARBA00001947"/>
    </source>
</evidence>
<keyword evidence="4" id="KW-0862">Zinc</keyword>
<evidence type="ECO:0000313" key="5">
    <source>
        <dbReference type="EMBL" id="MDR6290305.1"/>
    </source>
</evidence>
<dbReference type="InterPro" id="IPR008567">
    <property type="entry name" value="BKACE"/>
</dbReference>
<evidence type="ECO:0000256" key="4">
    <source>
        <dbReference type="ARBA" id="ARBA00022833"/>
    </source>
</evidence>
<name>A0ABU1JNV4_9PROT</name>
<dbReference type="PANTHER" id="PTHR37418">
    <property type="entry name" value="3-KETO-5-AMINOHEXANOATE CLEAVAGE ENZYME-RELATED"/>
    <property type="match status" value="1"/>
</dbReference>
<comment type="cofactor">
    <cofactor evidence="1">
        <name>Zn(2+)</name>
        <dbReference type="ChEBI" id="CHEBI:29105"/>
    </cofactor>
</comment>
<evidence type="ECO:0000313" key="6">
    <source>
        <dbReference type="Proteomes" id="UP001262410"/>
    </source>
</evidence>
<sequence>MALQTEINRRVIITCAVTGAGDTVDKHPAIPVTPQQIADAALEAAKAGATVAHIHVRNPETGKPSRDPALYREVVDRIRSSGVDIIINLTAGMGGDLVIGPQDNPTKFGADTDLIGGIDRLPHVEQLLPEICTLDCGSLNFGDGSLVYVSTPDILRKQAKRIQELGVKPELEIFDTGNLWFARRMVEEGLLDAPPLFQLCLGIPWGVPPDPRMMLAMRDMLPDGAVWAGFAIGRLQLPFVAQAVLLGGHVRVGLEDNLYLGKGVFASNGSLVERARTIIEAMGSAVMTPAEARTHLGLKTRGQAHAA</sequence>
<organism evidence="5 6">
    <name type="scientific">Inquilinus ginsengisoli</name>
    <dbReference type="NCBI Taxonomy" id="363840"/>
    <lineage>
        <taxon>Bacteria</taxon>
        <taxon>Pseudomonadati</taxon>
        <taxon>Pseudomonadota</taxon>
        <taxon>Alphaproteobacteria</taxon>
        <taxon>Rhodospirillales</taxon>
        <taxon>Rhodospirillaceae</taxon>
        <taxon>Inquilinus</taxon>
    </lineage>
</organism>
<gene>
    <name evidence="5" type="ORF">E9232_002826</name>
</gene>
<evidence type="ECO:0000256" key="3">
    <source>
        <dbReference type="ARBA" id="ARBA00022723"/>
    </source>
</evidence>
<keyword evidence="3" id="KW-0479">Metal-binding</keyword>
<keyword evidence="6" id="KW-1185">Reference proteome</keyword>
<accession>A0ABU1JNV4</accession>
<reference evidence="5 6" key="1">
    <citation type="submission" date="2023-07" db="EMBL/GenBank/DDBJ databases">
        <title>Sorghum-associated microbial communities from plants grown in Nebraska, USA.</title>
        <authorList>
            <person name="Schachtman D."/>
        </authorList>
    </citation>
    <scope>NUCLEOTIDE SEQUENCE [LARGE SCALE GENOMIC DNA]</scope>
    <source>
        <strain evidence="5 6">584</strain>
    </source>
</reference>
<comment type="caution">
    <text evidence="5">The sequence shown here is derived from an EMBL/GenBank/DDBJ whole genome shotgun (WGS) entry which is preliminary data.</text>
</comment>
<dbReference type="EMBL" id="JAVDPW010000004">
    <property type="protein sequence ID" value="MDR6290305.1"/>
    <property type="molecule type" value="Genomic_DNA"/>
</dbReference>
<keyword evidence="2" id="KW-0808">Transferase</keyword>
<dbReference type="Proteomes" id="UP001262410">
    <property type="component" value="Unassembled WGS sequence"/>
</dbReference>
<evidence type="ECO:0000256" key="2">
    <source>
        <dbReference type="ARBA" id="ARBA00022679"/>
    </source>
</evidence>
<dbReference type="Pfam" id="PF05853">
    <property type="entry name" value="BKACE"/>
    <property type="match status" value="1"/>
</dbReference>
<dbReference type="RefSeq" id="WP_309794775.1">
    <property type="nucleotide sequence ID" value="NZ_JAVDPW010000004.1"/>
</dbReference>
<dbReference type="InterPro" id="IPR013785">
    <property type="entry name" value="Aldolase_TIM"/>
</dbReference>
<dbReference type="Gene3D" id="3.20.20.70">
    <property type="entry name" value="Aldolase class I"/>
    <property type="match status" value="1"/>
</dbReference>
<protein>
    <submittedName>
        <fullName evidence="5">Uncharacterized protein (DUF849 family)</fullName>
    </submittedName>
</protein>
<proteinExistence type="predicted"/>
<dbReference type="PANTHER" id="PTHR37418:SF2">
    <property type="entry name" value="3-KETO-5-AMINOHEXANOATE CLEAVAGE ENZYME"/>
    <property type="match status" value="1"/>
</dbReference>